<evidence type="ECO:0000313" key="2">
    <source>
        <dbReference type="Proteomes" id="UP001196413"/>
    </source>
</evidence>
<dbReference type="EMBL" id="JAHQIW010002490">
    <property type="protein sequence ID" value="KAJ1355523.1"/>
    <property type="molecule type" value="Genomic_DNA"/>
</dbReference>
<keyword evidence="2" id="KW-1185">Reference proteome</keyword>
<sequence>MGGTSRMRNDREKSVDLRTVREVGKMYEYRKKKHQFCSNFNRIHLTAGTLRD</sequence>
<accession>A0AAD5MEV5</accession>
<gene>
    <name evidence="1" type="ORF">KIN20_012964</name>
</gene>
<dbReference type="AlphaFoldDB" id="A0AAD5MEV5"/>
<organism evidence="1 2">
    <name type="scientific">Parelaphostrongylus tenuis</name>
    <name type="common">Meningeal worm</name>
    <dbReference type="NCBI Taxonomy" id="148309"/>
    <lineage>
        <taxon>Eukaryota</taxon>
        <taxon>Metazoa</taxon>
        <taxon>Ecdysozoa</taxon>
        <taxon>Nematoda</taxon>
        <taxon>Chromadorea</taxon>
        <taxon>Rhabditida</taxon>
        <taxon>Rhabditina</taxon>
        <taxon>Rhabditomorpha</taxon>
        <taxon>Strongyloidea</taxon>
        <taxon>Metastrongylidae</taxon>
        <taxon>Parelaphostrongylus</taxon>
    </lineage>
</organism>
<dbReference type="Proteomes" id="UP001196413">
    <property type="component" value="Unassembled WGS sequence"/>
</dbReference>
<protein>
    <submittedName>
        <fullName evidence="1">Uncharacterized protein</fullName>
    </submittedName>
</protein>
<evidence type="ECO:0000313" key="1">
    <source>
        <dbReference type="EMBL" id="KAJ1355523.1"/>
    </source>
</evidence>
<name>A0AAD5MEV5_PARTN</name>
<proteinExistence type="predicted"/>
<comment type="caution">
    <text evidence="1">The sequence shown here is derived from an EMBL/GenBank/DDBJ whole genome shotgun (WGS) entry which is preliminary data.</text>
</comment>
<reference evidence="1" key="1">
    <citation type="submission" date="2021-06" db="EMBL/GenBank/DDBJ databases">
        <title>Parelaphostrongylus tenuis whole genome reference sequence.</title>
        <authorList>
            <person name="Garwood T.J."/>
            <person name="Larsen P.A."/>
            <person name="Fountain-Jones N.M."/>
            <person name="Garbe J.R."/>
            <person name="Macchietto M.G."/>
            <person name="Kania S.A."/>
            <person name="Gerhold R.W."/>
            <person name="Richards J.E."/>
            <person name="Wolf T.M."/>
        </authorList>
    </citation>
    <scope>NUCLEOTIDE SEQUENCE</scope>
    <source>
        <strain evidence="1">MNPRO001-30</strain>
        <tissue evidence="1">Meninges</tissue>
    </source>
</reference>